<evidence type="ECO:0000313" key="5">
    <source>
        <dbReference type="EMBL" id="GJN87863.1"/>
    </source>
</evidence>
<sequence length="261" mass="28991">MSWAGLKKAASRAGTQFSQKIGQVERTDDSAFAVEAERFKQFEKNGNALHKEAKAYLDSVRNVSASSTRIATTIDLFFGTDSGEQAISANAYKRAVEELEGDVALQIDAPYRATVLEPISKLCAHMPEVANAIQKRQKKLLDYDAARSKARKLGEKDDHIKLRAAEVEEEQAREIYQALDGHLREELPQLLDLRVPYLDPSFECMVRLQTHFATDGYNKLGGVQRYFAEGVRDDYASGALDAQVEGALQEMRELSICGLSA</sequence>
<dbReference type="SMART" id="SM00721">
    <property type="entry name" value="BAR"/>
    <property type="match status" value="1"/>
</dbReference>
<dbReference type="FunFam" id="1.20.1270.60:FF:000014">
    <property type="entry name" value="Protein hob3, variant"/>
    <property type="match status" value="1"/>
</dbReference>
<dbReference type="PANTHER" id="PTHR47174:SF3">
    <property type="entry name" value="BRIDGING INTEGRATOR 3"/>
    <property type="match status" value="1"/>
</dbReference>
<dbReference type="GO" id="GO:0031097">
    <property type="term" value="C:medial cortex"/>
    <property type="evidence" value="ECO:0007669"/>
    <property type="project" value="TreeGrafter"/>
</dbReference>
<dbReference type="PROSITE" id="PS51021">
    <property type="entry name" value="BAR"/>
    <property type="match status" value="1"/>
</dbReference>
<dbReference type="Pfam" id="PF03114">
    <property type="entry name" value="BAR"/>
    <property type="match status" value="1"/>
</dbReference>
<dbReference type="AlphaFoldDB" id="A0AAV5GGZ1"/>
<dbReference type="SUPFAM" id="SSF103657">
    <property type="entry name" value="BAR/IMD domain-like"/>
    <property type="match status" value="1"/>
</dbReference>
<keyword evidence="6" id="KW-1185">Reference proteome</keyword>
<organism evidence="5 6">
    <name type="scientific">Rhodotorula paludigena</name>
    <dbReference type="NCBI Taxonomy" id="86838"/>
    <lineage>
        <taxon>Eukaryota</taxon>
        <taxon>Fungi</taxon>
        <taxon>Dikarya</taxon>
        <taxon>Basidiomycota</taxon>
        <taxon>Pucciniomycotina</taxon>
        <taxon>Microbotryomycetes</taxon>
        <taxon>Sporidiobolales</taxon>
        <taxon>Sporidiobolaceae</taxon>
        <taxon>Rhodotorula</taxon>
    </lineage>
</organism>
<proteinExistence type="predicted"/>
<accession>A0AAV5GGZ1</accession>
<dbReference type="InterPro" id="IPR027267">
    <property type="entry name" value="AH/BAR_dom_sf"/>
</dbReference>
<keyword evidence="3" id="KW-0206">Cytoskeleton</keyword>
<evidence type="ECO:0000256" key="1">
    <source>
        <dbReference type="ARBA" id="ARBA00004245"/>
    </source>
</evidence>
<name>A0AAV5GGZ1_9BASI</name>
<reference evidence="5 6" key="1">
    <citation type="submission" date="2021-12" db="EMBL/GenBank/DDBJ databases">
        <title>High titer production of polyol ester of fatty acids by Rhodotorula paludigena BS15 towards product separation-free biomass refinery.</title>
        <authorList>
            <person name="Mano J."/>
            <person name="Ono H."/>
            <person name="Tanaka T."/>
            <person name="Naito K."/>
            <person name="Sushida H."/>
            <person name="Ike M."/>
            <person name="Tokuyasu K."/>
            <person name="Kitaoka M."/>
        </authorList>
    </citation>
    <scope>NUCLEOTIDE SEQUENCE [LARGE SCALE GENOMIC DNA]</scope>
    <source>
        <strain evidence="5 6">BS15</strain>
    </source>
</reference>
<evidence type="ECO:0000259" key="4">
    <source>
        <dbReference type="PROSITE" id="PS51021"/>
    </source>
</evidence>
<protein>
    <recommendedName>
        <fullName evidence="4">BAR domain-containing protein</fullName>
    </recommendedName>
</protein>
<dbReference type="Gene3D" id="1.20.1270.60">
    <property type="entry name" value="Arfaptin homology (AH) domain/BAR domain"/>
    <property type="match status" value="1"/>
</dbReference>
<dbReference type="InterPro" id="IPR046982">
    <property type="entry name" value="BIN3/RVS161-like"/>
</dbReference>
<evidence type="ECO:0000256" key="3">
    <source>
        <dbReference type="ARBA" id="ARBA00023212"/>
    </source>
</evidence>
<dbReference type="Proteomes" id="UP001342314">
    <property type="component" value="Unassembled WGS sequence"/>
</dbReference>
<dbReference type="GO" id="GO:1990528">
    <property type="term" value="C:Rvs161p-Rvs167p complex"/>
    <property type="evidence" value="ECO:0007669"/>
    <property type="project" value="TreeGrafter"/>
</dbReference>
<dbReference type="GO" id="GO:0097320">
    <property type="term" value="P:plasma membrane tubulation"/>
    <property type="evidence" value="ECO:0007669"/>
    <property type="project" value="TreeGrafter"/>
</dbReference>
<feature type="domain" description="BAR" evidence="4">
    <location>
        <begin position="17"/>
        <end position="236"/>
    </location>
</feature>
<gene>
    <name evidence="5" type="ORF">Rhopal_000818-T1</name>
</gene>
<dbReference type="GO" id="GO:0008289">
    <property type="term" value="F:lipid binding"/>
    <property type="evidence" value="ECO:0007669"/>
    <property type="project" value="TreeGrafter"/>
</dbReference>
<dbReference type="EMBL" id="BQKY01000002">
    <property type="protein sequence ID" value="GJN87863.1"/>
    <property type="molecule type" value="Genomic_DNA"/>
</dbReference>
<comment type="subcellular location">
    <subcellularLocation>
        <location evidence="1">Cytoplasm</location>
        <location evidence="1">Cytoskeleton</location>
    </subcellularLocation>
</comment>
<keyword evidence="2" id="KW-0963">Cytoplasm</keyword>
<dbReference type="GO" id="GO:0030479">
    <property type="term" value="C:actin cortical patch"/>
    <property type="evidence" value="ECO:0007669"/>
    <property type="project" value="TreeGrafter"/>
</dbReference>
<dbReference type="GO" id="GO:0006897">
    <property type="term" value="P:endocytosis"/>
    <property type="evidence" value="ECO:0007669"/>
    <property type="project" value="InterPro"/>
</dbReference>
<dbReference type="GO" id="GO:0043332">
    <property type="term" value="C:mating projection tip"/>
    <property type="evidence" value="ECO:0007669"/>
    <property type="project" value="TreeGrafter"/>
</dbReference>
<dbReference type="InterPro" id="IPR004148">
    <property type="entry name" value="BAR_dom"/>
</dbReference>
<dbReference type="PANTHER" id="PTHR47174">
    <property type="entry name" value="BRIDGING INTEGRATOR 3"/>
    <property type="match status" value="1"/>
</dbReference>
<evidence type="ECO:0000256" key="2">
    <source>
        <dbReference type="ARBA" id="ARBA00022490"/>
    </source>
</evidence>
<evidence type="ECO:0000313" key="6">
    <source>
        <dbReference type="Proteomes" id="UP001342314"/>
    </source>
</evidence>
<comment type="caution">
    <text evidence="5">The sequence shown here is derived from an EMBL/GenBank/DDBJ whole genome shotgun (WGS) entry which is preliminary data.</text>
</comment>
<dbReference type="GO" id="GO:0051666">
    <property type="term" value="P:actin cortical patch localization"/>
    <property type="evidence" value="ECO:0007669"/>
    <property type="project" value="InterPro"/>
</dbReference>